<organism evidence="2">
    <name type="scientific">Diacronema lutheri</name>
    <name type="common">Unicellular marine alga</name>
    <name type="synonym">Monochrysis lutheri</name>
    <dbReference type="NCBI Taxonomy" id="2081491"/>
    <lineage>
        <taxon>Eukaryota</taxon>
        <taxon>Haptista</taxon>
        <taxon>Haptophyta</taxon>
        <taxon>Pavlovophyceae</taxon>
        <taxon>Pavlovales</taxon>
        <taxon>Pavlovaceae</taxon>
        <taxon>Diacronema</taxon>
    </lineage>
</organism>
<evidence type="ECO:0008006" key="3">
    <source>
        <dbReference type="Google" id="ProtNLM"/>
    </source>
</evidence>
<dbReference type="AlphaFoldDB" id="A0A7R9UQ96"/>
<protein>
    <recommendedName>
        <fullName evidence="3">R3H domain-containing protein</fullName>
    </recommendedName>
</protein>
<proteinExistence type="predicted"/>
<feature type="compositionally biased region" description="Pro residues" evidence="1">
    <location>
        <begin position="1"/>
        <end position="11"/>
    </location>
</feature>
<accession>A0A7R9UQ96</accession>
<reference evidence="2" key="1">
    <citation type="submission" date="2021-01" db="EMBL/GenBank/DDBJ databases">
        <authorList>
            <person name="Corre E."/>
            <person name="Pelletier E."/>
            <person name="Niang G."/>
            <person name="Scheremetjew M."/>
            <person name="Finn R."/>
            <person name="Kale V."/>
            <person name="Holt S."/>
            <person name="Cochrane G."/>
            <person name="Meng A."/>
            <person name="Brown T."/>
            <person name="Cohen L."/>
        </authorList>
    </citation>
    <scope>NUCLEOTIDE SEQUENCE</scope>
    <source>
        <strain evidence="2">RCC1537</strain>
    </source>
</reference>
<dbReference type="InterPro" id="IPR036867">
    <property type="entry name" value="R3H_dom_sf"/>
</dbReference>
<evidence type="ECO:0000313" key="2">
    <source>
        <dbReference type="EMBL" id="CAD8273018.1"/>
    </source>
</evidence>
<evidence type="ECO:0000256" key="1">
    <source>
        <dbReference type="SAM" id="MobiDB-lite"/>
    </source>
</evidence>
<dbReference type="GO" id="GO:0003676">
    <property type="term" value="F:nucleic acid binding"/>
    <property type="evidence" value="ECO:0007669"/>
    <property type="project" value="InterPro"/>
</dbReference>
<feature type="region of interest" description="Disordered" evidence="1">
    <location>
        <begin position="189"/>
        <end position="215"/>
    </location>
</feature>
<sequence>MTDPAAIPPAAPAKMLSRTQQRKQQKQQKENKVIAKELEKLRRFVEGTARTFDFVGCSGRCRFALHRTCERLGLGHLSHDVNARCELTGERYVSTVLVVSRPAGWSMGTMSFDDAREDLHPTPLTEPRPRRKRYECECCGKGDDEVQIALTRVWGLACINCIDDSSMSRMVGEDITAYKIEDVPRDYSRGRRGAPTLVPRDGRLPTLGADVAPRE</sequence>
<name>A0A7R9UQ96_DIALT</name>
<gene>
    <name evidence="2" type="ORF">PLUT1463_LOCUS7332</name>
</gene>
<dbReference type="SUPFAM" id="SSF82708">
    <property type="entry name" value="R3H domain"/>
    <property type="match status" value="1"/>
</dbReference>
<dbReference type="EMBL" id="HBEB01011339">
    <property type="protein sequence ID" value="CAD8273018.1"/>
    <property type="molecule type" value="Transcribed_RNA"/>
</dbReference>
<feature type="region of interest" description="Disordered" evidence="1">
    <location>
        <begin position="1"/>
        <end position="31"/>
    </location>
</feature>